<reference evidence="1" key="1">
    <citation type="submission" date="2013-11" db="EMBL/GenBank/DDBJ databases">
        <title>Genome sequence of the fusiform rust pathogen reveals effectors for host alternation and coevolution with pine.</title>
        <authorList>
            <consortium name="DOE Joint Genome Institute"/>
            <person name="Smith K."/>
            <person name="Pendleton A."/>
            <person name="Kubisiak T."/>
            <person name="Anderson C."/>
            <person name="Salamov A."/>
            <person name="Aerts A."/>
            <person name="Riley R."/>
            <person name="Clum A."/>
            <person name="Lindquist E."/>
            <person name="Ence D."/>
            <person name="Campbell M."/>
            <person name="Kronenberg Z."/>
            <person name="Feau N."/>
            <person name="Dhillon B."/>
            <person name="Hamelin R."/>
            <person name="Burleigh J."/>
            <person name="Smith J."/>
            <person name="Yandell M."/>
            <person name="Nelson C."/>
            <person name="Grigoriev I."/>
            <person name="Davis J."/>
        </authorList>
    </citation>
    <scope>NUCLEOTIDE SEQUENCE</scope>
    <source>
        <strain evidence="1">G11</strain>
    </source>
</reference>
<evidence type="ECO:0000313" key="2">
    <source>
        <dbReference type="Proteomes" id="UP000886653"/>
    </source>
</evidence>
<dbReference type="Proteomes" id="UP000886653">
    <property type="component" value="Unassembled WGS sequence"/>
</dbReference>
<comment type="caution">
    <text evidence="1">The sequence shown here is derived from an EMBL/GenBank/DDBJ whole genome shotgun (WGS) entry which is preliminary data.</text>
</comment>
<protein>
    <submittedName>
        <fullName evidence="1">Uncharacterized protein</fullName>
    </submittedName>
</protein>
<dbReference type="EMBL" id="MU167331">
    <property type="protein sequence ID" value="KAG0142999.1"/>
    <property type="molecule type" value="Genomic_DNA"/>
</dbReference>
<dbReference type="AlphaFoldDB" id="A0A9P6NF48"/>
<sequence>MDADRQTFASRLRLRDITQPITKSAREYFFHGSDHQTPSISVQPARCLDRRFRGEPPSVVNYSPNYSPNDLPPLCPGGMAGHPGGQIPFFAHAGLHHSHSPHHPQEGGSTRPMFSEYVTEPETPPHSTTFHHQDHGWNQQPSHYHINMAPESPPPFSPPYSASSSPTSVYHHLASIRNHQYQSSLSSFVHPPTSPAVPPISDPFSSSFNPHFRSNPQFAPRTPSVRSPVFNCPESPVFPPGCPPTTPDHFHSSFNQQLAQYHHIQCSPHSIPQSPSASVPRSFLAAQHQQRPPVAPFDLQPPPVFNLNPVKRPLNASSTSSSGNSHQTLFATAASKHPKPIWIERQGLFDHLQPYLYSSDPFNLENSPELNHPHALVFPTAKQEPDPDFRRFPKGQFIFYSA</sequence>
<proteinExistence type="predicted"/>
<organism evidence="1 2">
    <name type="scientific">Cronartium quercuum f. sp. fusiforme G11</name>
    <dbReference type="NCBI Taxonomy" id="708437"/>
    <lineage>
        <taxon>Eukaryota</taxon>
        <taxon>Fungi</taxon>
        <taxon>Dikarya</taxon>
        <taxon>Basidiomycota</taxon>
        <taxon>Pucciniomycotina</taxon>
        <taxon>Pucciniomycetes</taxon>
        <taxon>Pucciniales</taxon>
        <taxon>Coleosporiaceae</taxon>
        <taxon>Cronartium</taxon>
    </lineage>
</organism>
<accession>A0A9P6NF48</accession>
<keyword evidence="2" id="KW-1185">Reference proteome</keyword>
<dbReference type="OrthoDB" id="2501912at2759"/>
<gene>
    <name evidence="1" type="ORF">CROQUDRAFT_49455</name>
</gene>
<name>A0A9P6NF48_9BASI</name>
<evidence type="ECO:0000313" key="1">
    <source>
        <dbReference type="EMBL" id="KAG0142999.1"/>
    </source>
</evidence>